<feature type="transmembrane region" description="Helical" evidence="1">
    <location>
        <begin position="141"/>
        <end position="160"/>
    </location>
</feature>
<evidence type="ECO:0000256" key="1">
    <source>
        <dbReference type="SAM" id="Phobius"/>
    </source>
</evidence>
<dbReference type="GO" id="GO:0005886">
    <property type="term" value="C:plasma membrane"/>
    <property type="evidence" value="ECO:0007669"/>
    <property type="project" value="TreeGrafter"/>
</dbReference>
<organism evidence="2 3">
    <name type="scientific">Streptomyces phaeolivaceus</name>
    <dbReference type="NCBI Taxonomy" id="2653200"/>
    <lineage>
        <taxon>Bacteria</taxon>
        <taxon>Bacillati</taxon>
        <taxon>Actinomycetota</taxon>
        <taxon>Actinomycetes</taxon>
        <taxon>Kitasatosporales</taxon>
        <taxon>Streptomycetaceae</taxon>
        <taxon>Streptomyces</taxon>
    </lineage>
</organism>
<name>A0A5P8JXC7_9ACTN</name>
<keyword evidence="3" id="KW-1185">Reference proteome</keyword>
<feature type="transmembrane region" description="Helical" evidence="1">
    <location>
        <begin position="85"/>
        <end position="103"/>
    </location>
</feature>
<dbReference type="AlphaFoldDB" id="A0A5P8JXC7"/>
<dbReference type="InterPro" id="IPR005325">
    <property type="entry name" value="DUF308_memb"/>
</dbReference>
<dbReference type="RefSeq" id="WP_152167045.1">
    <property type="nucleotide sequence ID" value="NZ_CP045096.1"/>
</dbReference>
<feature type="transmembrane region" description="Helical" evidence="1">
    <location>
        <begin position="109"/>
        <end position="129"/>
    </location>
</feature>
<protein>
    <submittedName>
        <fullName evidence="2">HdeD family acid-resistance protein</fullName>
    </submittedName>
</protein>
<feature type="transmembrane region" description="Helical" evidence="1">
    <location>
        <begin position="172"/>
        <end position="193"/>
    </location>
</feature>
<keyword evidence="1" id="KW-0472">Membrane</keyword>
<sequence length="210" mass="21733">MTESRGPEPLTGAMGDPAEALARVGRSWKWILGSAVATLVPGIIVLVWPDGTLHVLAVLIGLYLLAMGAFRFVDVFARREPGERLSGLLLALLYVLAGVLCLRNPLQTIAALSLIVGIVWLASGILTLYTALAAKDLPHRGFVLGAAVLGIVAGIVVLALPTESATALTRLLGLWLVLLGLGEAAVALAWRAALHRAGLTGARGPTAGTA</sequence>
<feature type="transmembrane region" description="Helical" evidence="1">
    <location>
        <begin position="54"/>
        <end position="73"/>
    </location>
</feature>
<dbReference type="Proteomes" id="UP000327294">
    <property type="component" value="Chromosome"/>
</dbReference>
<dbReference type="PANTHER" id="PTHR34989:SF1">
    <property type="entry name" value="PROTEIN HDED"/>
    <property type="match status" value="1"/>
</dbReference>
<proteinExistence type="predicted"/>
<evidence type="ECO:0000313" key="2">
    <source>
        <dbReference type="EMBL" id="QFQ95511.1"/>
    </source>
</evidence>
<dbReference type="EMBL" id="CP045096">
    <property type="protein sequence ID" value="QFQ95511.1"/>
    <property type="molecule type" value="Genomic_DNA"/>
</dbReference>
<evidence type="ECO:0000313" key="3">
    <source>
        <dbReference type="Proteomes" id="UP000327294"/>
    </source>
</evidence>
<dbReference type="InterPro" id="IPR052712">
    <property type="entry name" value="Acid_resist_chaperone_HdeD"/>
</dbReference>
<dbReference type="KEGG" id="sphv:F9278_04150"/>
<reference evidence="2 3" key="1">
    <citation type="submission" date="2019-10" db="EMBL/GenBank/DDBJ databases">
        <title>Streptomyces sp. strain GY16 isolated from leaves of Broussonetia papyrifera.</title>
        <authorList>
            <person name="Mo P."/>
        </authorList>
    </citation>
    <scope>NUCLEOTIDE SEQUENCE [LARGE SCALE GENOMIC DNA]</scope>
    <source>
        <strain evidence="2 3">GY16</strain>
    </source>
</reference>
<accession>A0A5P8JXC7</accession>
<dbReference type="Pfam" id="PF03729">
    <property type="entry name" value="DUF308"/>
    <property type="match status" value="2"/>
</dbReference>
<gene>
    <name evidence="2" type="ORF">F9278_04150</name>
</gene>
<keyword evidence="1" id="KW-0812">Transmembrane</keyword>
<keyword evidence="1" id="KW-1133">Transmembrane helix</keyword>
<dbReference type="PANTHER" id="PTHR34989">
    <property type="entry name" value="PROTEIN HDED"/>
    <property type="match status" value="1"/>
</dbReference>
<feature type="transmembrane region" description="Helical" evidence="1">
    <location>
        <begin position="30"/>
        <end position="48"/>
    </location>
</feature>